<gene>
    <name evidence="2" type="ORF">RhiirA1_398101</name>
</gene>
<reference evidence="2 3" key="2">
    <citation type="submission" date="2017-10" db="EMBL/GenBank/DDBJ databases">
        <title>Genome analyses suggest a sexual origin of heterokaryosis in a supposedly ancient asexual fungus.</title>
        <authorList>
            <person name="Corradi N."/>
            <person name="Sedzielewska K."/>
            <person name="Noel J."/>
            <person name="Charron P."/>
            <person name="Farinelli L."/>
            <person name="Marton T."/>
            <person name="Kruger M."/>
            <person name="Pelin A."/>
            <person name="Brachmann A."/>
            <person name="Corradi N."/>
        </authorList>
    </citation>
    <scope>NUCLEOTIDE SEQUENCE [LARGE SCALE GENOMIC DNA]</scope>
    <source>
        <strain evidence="2 3">A1</strain>
    </source>
</reference>
<dbReference type="Proteomes" id="UP000232688">
    <property type="component" value="Unassembled WGS sequence"/>
</dbReference>
<dbReference type="VEuPathDB" id="FungiDB:RhiirFUN_021945"/>
<dbReference type="AlphaFoldDB" id="A0A2N0REW1"/>
<dbReference type="EMBL" id="LLXH01000932">
    <property type="protein sequence ID" value="PKC61843.1"/>
    <property type="molecule type" value="Genomic_DNA"/>
</dbReference>
<feature type="compositionally biased region" description="Polar residues" evidence="1">
    <location>
        <begin position="50"/>
        <end position="61"/>
    </location>
</feature>
<feature type="region of interest" description="Disordered" evidence="1">
    <location>
        <begin position="48"/>
        <end position="76"/>
    </location>
</feature>
<protein>
    <submittedName>
        <fullName evidence="2">Uncharacterized protein</fullName>
    </submittedName>
</protein>
<accession>A0A2N0REW1</accession>
<feature type="region of interest" description="Disordered" evidence="1">
    <location>
        <begin position="311"/>
        <end position="366"/>
    </location>
</feature>
<dbReference type="VEuPathDB" id="FungiDB:RhiirA1_398101"/>
<evidence type="ECO:0000313" key="2">
    <source>
        <dbReference type="EMBL" id="PKC61843.1"/>
    </source>
</evidence>
<organism evidence="2 3">
    <name type="scientific">Rhizophagus irregularis</name>
    <dbReference type="NCBI Taxonomy" id="588596"/>
    <lineage>
        <taxon>Eukaryota</taxon>
        <taxon>Fungi</taxon>
        <taxon>Fungi incertae sedis</taxon>
        <taxon>Mucoromycota</taxon>
        <taxon>Glomeromycotina</taxon>
        <taxon>Glomeromycetes</taxon>
        <taxon>Glomerales</taxon>
        <taxon>Glomeraceae</taxon>
        <taxon>Rhizophagus</taxon>
    </lineage>
</organism>
<reference evidence="2 3" key="1">
    <citation type="submission" date="2017-10" db="EMBL/GenBank/DDBJ databases">
        <title>Extensive intraspecific genome diversity in a model arbuscular mycorrhizal fungus.</title>
        <authorList>
            <person name="Chen E.C.H."/>
            <person name="Morin E."/>
            <person name="Baudet D."/>
            <person name="Noel J."/>
            <person name="Ndikumana S."/>
            <person name="Charron P."/>
            <person name="St-Onge C."/>
            <person name="Giorgi J."/>
            <person name="Grigoriev I.V."/>
            <person name="Roux C."/>
            <person name="Martin F.M."/>
            <person name="Corradi N."/>
        </authorList>
    </citation>
    <scope>NUCLEOTIDE SEQUENCE [LARGE SCALE GENOMIC DNA]</scope>
    <source>
        <strain evidence="2 3">A1</strain>
    </source>
</reference>
<sequence>MISNIYIDFLTTQYVEKKMNHQFNGLSNFLKEYTRKYENLVSIDEDKFSYDNQEQNGSTSSRKQDQVSGFRKFKPPENFLRTPTGNNCGVSIKYETHANSPLNSETPASGSKNHESLTNDFINYEIPDKLSFNNRQVNGSCQIISEPDHKFPKSNGIKNKYLEISNYILIESKYEPPRLFENINDQFDNFLAQCNRFVFINNMIGNRVPLADIDKQIKNFSTLHDKFVAIKEQTIIEKRENYVKERVYLLAQQVYAKILAKYNKKGRRKKDKYYKKKYQKKNRKIAKKKRNKKKVLTVACSTDLITRSKPNGEKFGLKKKANPKKEKGLKNSKKLKKKIVRRGKKKNWEPKRKRKEKKKKLEKKKK</sequence>
<proteinExistence type="predicted"/>
<feature type="compositionally biased region" description="Basic residues" evidence="1">
    <location>
        <begin position="330"/>
        <end position="366"/>
    </location>
</feature>
<comment type="caution">
    <text evidence="2">The sequence shown here is derived from an EMBL/GenBank/DDBJ whole genome shotgun (WGS) entry which is preliminary data.</text>
</comment>
<name>A0A2N0REW1_9GLOM</name>
<evidence type="ECO:0000313" key="3">
    <source>
        <dbReference type="Proteomes" id="UP000232688"/>
    </source>
</evidence>
<dbReference type="VEuPathDB" id="FungiDB:FUN_010096"/>
<evidence type="ECO:0000256" key="1">
    <source>
        <dbReference type="SAM" id="MobiDB-lite"/>
    </source>
</evidence>